<dbReference type="AlphaFoldDB" id="A0A4S4A3W1"/>
<dbReference type="Proteomes" id="UP000307507">
    <property type="component" value="Unassembled WGS sequence"/>
</dbReference>
<organism evidence="1 2">
    <name type="scientific">Flavobacterium supellecticarium</name>
    <dbReference type="NCBI Taxonomy" id="2565924"/>
    <lineage>
        <taxon>Bacteria</taxon>
        <taxon>Pseudomonadati</taxon>
        <taxon>Bacteroidota</taxon>
        <taxon>Flavobacteriia</taxon>
        <taxon>Flavobacteriales</taxon>
        <taxon>Flavobacteriaceae</taxon>
        <taxon>Flavobacterium</taxon>
    </lineage>
</organism>
<name>A0A4S4A3W1_9FLAO</name>
<protein>
    <submittedName>
        <fullName evidence="1">Uncharacterized protein</fullName>
    </submittedName>
</protein>
<reference evidence="1 2" key="1">
    <citation type="submission" date="2019-04" db="EMBL/GenBank/DDBJ databases">
        <title>Flavobacterium sp. nov. isolated from construction timber.</title>
        <authorList>
            <person name="Lin S.-Y."/>
            <person name="Chang C.-T."/>
            <person name="Young C.-C."/>
        </authorList>
    </citation>
    <scope>NUCLEOTIDE SEQUENCE [LARGE SCALE GENOMIC DNA]</scope>
    <source>
        <strain evidence="1 2">CC-CTC003</strain>
    </source>
</reference>
<proteinExistence type="predicted"/>
<accession>A0A4S4A3W1</accession>
<sequence length="89" mass="10281">MKVKREVLEKMGNRELESYLVPGNGFVAQAVVLAFQILKERGIEFTDEELENIRTLIETKKEKEESQDERKETLPDPGFIEFIVALLGR</sequence>
<dbReference type="EMBL" id="SSNZ01000001">
    <property type="protein sequence ID" value="THF53130.1"/>
    <property type="molecule type" value="Genomic_DNA"/>
</dbReference>
<gene>
    <name evidence="1" type="ORF">E6C50_02690</name>
</gene>
<keyword evidence="2" id="KW-1185">Reference proteome</keyword>
<evidence type="ECO:0000313" key="1">
    <source>
        <dbReference type="EMBL" id="THF53130.1"/>
    </source>
</evidence>
<dbReference type="OrthoDB" id="1253310at2"/>
<comment type="caution">
    <text evidence="1">The sequence shown here is derived from an EMBL/GenBank/DDBJ whole genome shotgun (WGS) entry which is preliminary data.</text>
</comment>
<evidence type="ECO:0000313" key="2">
    <source>
        <dbReference type="Proteomes" id="UP000307507"/>
    </source>
</evidence>
<dbReference type="RefSeq" id="WP_136401653.1">
    <property type="nucleotide sequence ID" value="NZ_SSNZ01000001.1"/>
</dbReference>